<dbReference type="InterPro" id="IPR001357">
    <property type="entry name" value="BRCT_dom"/>
</dbReference>
<keyword evidence="3" id="KW-1185">Reference proteome</keyword>
<sequence length="980" mass="111680">VPIVALGNMRDLANRRVDSDFAYSWAARERVKLFEVSAKDRNSLVDFVQYLGQRHFHPISIRVEVLTVKKVEVREIESCHTDGFLIFNPLGRTLETSCGCSAVDSLLGGALSISTFFCVDELHSRGYAESLAKYFIAEGLYSGHDVLVVDPLDEDKLWKGIPTRIEIQPESTSSSVPPMPSDHPQDLRIAFRYAAKPQVNSSIGDKNRYDLGKPLDTQAFAAQILRFEGELSYESLYKQIAELCRSERYSTARGPTKNLLRIVINHLGSPVWSDSSNLSAFLVRIRPLLRKSYVVLLATSESETMFRKHTEELFVTADIYIQLVAISEEEQKKLASLDKYHGYLRILRLPRVTSVGTHNPPVDLVFTQERNTFDVSILHLPPAVGDGDQNSKSPSMVLEAMQVKDSVTSLLSNTDLNAAVHPERNMSKEYRVASRKIVITLGSTVSRREEWPPLLREVGIRVKHFSSRTKYLVATSVRDALYRRAVALGVFIVNKDFLERCQHVKSLEEIEKLAEECRLPLFAGLIIAFLGFNDELAEDHLHTVESNGGQVSTSTREATHVVVAPDLRPPASCHGKYLVTIDKVIVAMANLFQWIRGSLDLGWCANEKCFEYKWTEPTAHIRPRNSFLRFQKRRRAESSAKKYKRYQLCLELFKTEVNCLKASDFLVRLSEENVYVQSEANDIMFGVYTAMKKAHDKIVQRMGQVLDTWNDHSTIGDIFVEESPLLVEAYTPYFHTLETSLQYLKENKRKSAKFNAYINDKERDRSLGKQKVDYLLNVPFQQITSRIPASLKEIRNQTTTLDPDFELLGDAISVIDRMLVSINESKRLGAESEAIFRKIQDLPGHILRSPRQFVCAMEFLSIPNGDNVWSCFVVELLIFKDCVLMAEKLDRSISCGAFFRRKPARTMKFMEFCHHVRIRAVRVLLNSDDERILVIVVRNPTKDAEWCLQIVYPDDLVHEFLSKLVDEQGFQDAWTSLLPD</sequence>
<dbReference type="CDD" id="cd19494">
    <property type="entry name" value="Elp4"/>
    <property type="match status" value="1"/>
</dbReference>
<dbReference type="Pfam" id="PF05625">
    <property type="entry name" value="PAXNEB"/>
    <property type="match status" value="1"/>
</dbReference>
<feature type="non-terminal residue" evidence="2">
    <location>
        <position position="1"/>
    </location>
</feature>
<dbReference type="GO" id="GO:0005634">
    <property type="term" value="C:nucleus"/>
    <property type="evidence" value="ECO:0007669"/>
    <property type="project" value="InterPro"/>
</dbReference>
<dbReference type="Gene3D" id="3.40.50.10190">
    <property type="entry name" value="BRCT domain"/>
    <property type="match status" value="2"/>
</dbReference>
<dbReference type="GO" id="GO:0005096">
    <property type="term" value="F:GTPase activator activity"/>
    <property type="evidence" value="ECO:0007669"/>
    <property type="project" value="InterPro"/>
</dbReference>
<dbReference type="GO" id="GO:0033588">
    <property type="term" value="C:elongator holoenzyme complex"/>
    <property type="evidence" value="ECO:0007669"/>
    <property type="project" value="InterPro"/>
</dbReference>
<comment type="caution">
    <text evidence="2">The sequence shown here is derived from an EMBL/GenBank/DDBJ whole genome shotgun (WGS) entry which is preliminary data.</text>
</comment>
<dbReference type="SMART" id="SM00325">
    <property type="entry name" value="RhoGEF"/>
    <property type="match status" value="1"/>
</dbReference>
<accession>A0AAN8IMX3</accession>
<gene>
    <name evidence="2" type="ORF">GCK32_008762</name>
</gene>
<protein>
    <recommendedName>
        <fullName evidence="1">DH domain-containing protein</fullName>
    </recommendedName>
</protein>
<dbReference type="PANTHER" id="PTHR16777">
    <property type="entry name" value="PROTEIN ECT2"/>
    <property type="match status" value="1"/>
</dbReference>
<evidence type="ECO:0000259" key="1">
    <source>
        <dbReference type="PROSITE" id="PS50010"/>
    </source>
</evidence>
<evidence type="ECO:0000313" key="2">
    <source>
        <dbReference type="EMBL" id="KAK5980354.1"/>
    </source>
</evidence>
<dbReference type="AlphaFoldDB" id="A0AAN8IMX3"/>
<dbReference type="EMBL" id="WIXE01007525">
    <property type="protein sequence ID" value="KAK5980354.1"/>
    <property type="molecule type" value="Genomic_DNA"/>
</dbReference>
<dbReference type="InterPro" id="IPR000219">
    <property type="entry name" value="DH_dom"/>
</dbReference>
<dbReference type="SMART" id="SM00292">
    <property type="entry name" value="BRCT"/>
    <property type="match status" value="2"/>
</dbReference>
<feature type="domain" description="DH" evidence="1">
    <location>
        <begin position="644"/>
        <end position="825"/>
    </location>
</feature>
<dbReference type="Proteomes" id="UP001331761">
    <property type="component" value="Unassembled WGS sequence"/>
</dbReference>
<dbReference type="GO" id="GO:0007399">
    <property type="term" value="P:nervous system development"/>
    <property type="evidence" value="ECO:0007669"/>
    <property type="project" value="TreeGrafter"/>
</dbReference>
<dbReference type="InterPro" id="IPR026817">
    <property type="entry name" value="Ect2"/>
</dbReference>
<dbReference type="GO" id="GO:0005938">
    <property type="term" value="C:cell cortex"/>
    <property type="evidence" value="ECO:0007669"/>
    <property type="project" value="TreeGrafter"/>
</dbReference>
<name>A0AAN8IMX3_TRICO</name>
<dbReference type="GO" id="GO:0005085">
    <property type="term" value="F:guanyl-nucleotide exchange factor activity"/>
    <property type="evidence" value="ECO:0007669"/>
    <property type="project" value="InterPro"/>
</dbReference>
<dbReference type="SUPFAM" id="SSF52113">
    <property type="entry name" value="BRCT domain"/>
    <property type="match status" value="1"/>
</dbReference>
<dbReference type="GO" id="GO:0000281">
    <property type="term" value="P:mitotic cytokinesis"/>
    <property type="evidence" value="ECO:0007669"/>
    <property type="project" value="TreeGrafter"/>
</dbReference>
<dbReference type="InterPro" id="IPR008728">
    <property type="entry name" value="Elongator_complex_protein_4"/>
</dbReference>
<dbReference type="PROSITE" id="PS50010">
    <property type="entry name" value="DH_2"/>
    <property type="match status" value="1"/>
</dbReference>
<reference evidence="2 3" key="1">
    <citation type="submission" date="2019-10" db="EMBL/GenBank/DDBJ databases">
        <title>Assembly and Annotation for the nematode Trichostrongylus colubriformis.</title>
        <authorList>
            <person name="Martin J."/>
        </authorList>
    </citation>
    <scope>NUCLEOTIDE SEQUENCE [LARGE SCALE GENOMIC DNA]</scope>
    <source>
        <strain evidence="2">G859</strain>
        <tissue evidence="2">Whole worm</tissue>
    </source>
</reference>
<organism evidence="2 3">
    <name type="scientific">Trichostrongylus colubriformis</name>
    <name type="common">Black scour worm</name>
    <dbReference type="NCBI Taxonomy" id="6319"/>
    <lineage>
        <taxon>Eukaryota</taxon>
        <taxon>Metazoa</taxon>
        <taxon>Ecdysozoa</taxon>
        <taxon>Nematoda</taxon>
        <taxon>Chromadorea</taxon>
        <taxon>Rhabditida</taxon>
        <taxon>Rhabditina</taxon>
        <taxon>Rhabditomorpha</taxon>
        <taxon>Strongyloidea</taxon>
        <taxon>Trichostrongylidae</taxon>
        <taxon>Trichostrongylus</taxon>
    </lineage>
</organism>
<dbReference type="InterPro" id="IPR036420">
    <property type="entry name" value="BRCT_dom_sf"/>
</dbReference>
<dbReference type="GO" id="GO:2000431">
    <property type="term" value="P:regulation of cytokinesis, actomyosin contractile ring assembly"/>
    <property type="evidence" value="ECO:0007669"/>
    <property type="project" value="InterPro"/>
</dbReference>
<dbReference type="InterPro" id="IPR035899">
    <property type="entry name" value="DBL_dom_sf"/>
</dbReference>
<evidence type="ECO:0000313" key="3">
    <source>
        <dbReference type="Proteomes" id="UP001331761"/>
    </source>
</evidence>
<dbReference type="Gene3D" id="1.20.900.10">
    <property type="entry name" value="Dbl homology (DH) domain"/>
    <property type="match status" value="1"/>
</dbReference>
<dbReference type="SUPFAM" id="SSF48065">
    <property type="entry name" value="DBL homology domain (DH-domain)"/>
    <property type="match status" value="1"/>
</dbReference>
<dbReference type="Gene3D" id="3.40.50.300">
    <property type="entry name" value="P-loop containing nucleotide triphosphate hydrolases"/>
    <property type="match status" value="1"/>
</dbReference>
<dbReference type="PANTHER" id="PTHR16777:SF2">
    <property type="entry name" value="PROTEIN ECT2"/>
    <property type="match status" value="1"/>
</dbReference>
<dbReference type="InterPro" id="IPR027417">
    <property type="entry name" value="P-loop_NTPase"/>
</dbReference>
<dbReference type="Pfam" id="PF00621">
    <property type="entry name" value="RhoGEF"/>
    <property type="match status" value="1"/>
</dbReference>
<dbReference type="GO" id="GO:0002098">
    <property type="term" value="P:tRNA wobble uridine modification"/>
    <property type="evidence" value="ECO:0007669"/>
    <property type="project" value="InterPro"/>
</dbReference>
<proteinExistence type="predicted"/>